<comment type="caution">
    <text evidence="2">The sequence shown here is derived from an EMBL/GenBank/DDBJ whole genome shotgun (WGS) entry which is preliminary data.</text>
</comment>
<dbReference type="EMBL" id="MABQ02000009">
    <property type="protein sequence ID" value="PCD26932.1"/>
    <property type="molecule type" value="Genomic_DNA"/>
</dbReference>
<protein>
    <recommendedName>
        <fullName evidence="1">FAD dependent oxidoreductase domain-containing protein</fullName>
    </recommendedName>
</protein>
<dbReference type="GO" id="GO:0005737">
    <property type="term" value="C:cytoplasm"/>
    <property type="evidence" value="ECO:0007669"/>
    <property type="project" value="TreeGrafter"/>
</dbReference>
<reference evidence="2 3" key="2">
    <citation type="journal article" date="2017" name="Sci. Rep.">
        <title>A mobile pathogenicity chromosome in Fusarium oxysporum for infection of multiple cucurbit species.</title>
        <authorList>
            <person name="van Dam P."/>
            <person name="Fokkens L."/>
            <person name="Ayukawa Y."/>
            <person name="van der Gragt M."/>
            <person name="Ter Horst A."/>
            <person name="Brankovics B."/>
            <person name="Houterman P.M."/>
            <person name="Arie T."/>
            <person name="Rep M."/>
        </authorList>
    </citation>
    <scope>NUCLEOTIDE SEQUENCE [LARGE SCALE GENOMIC DNA]</scope>
    <source>
        <strain evidence="2 3">Forc016</strain>
    </source>
</reference>
<feature type="domain" description="FAD dependent oxidoreductase" evidence="1">
    <location>
        <begin position="76"/>
        <end position="506"/>
    </location>
</feature>
<evidence type="ECO:0000259" key="1">
    <source>
        <dbReference type="Pfam" id="PF01266"/>
    </source>
</evidence>
<proteinExistence type="predicted"/>
<dbReference type="AlphaFoldDB" id="A0A2H3GS14"/>
<dbReference type="Proteomes" id="UP000219602">
    <property type="component" value="Chromosome 11"/>
</dbReference>
<dbReference type="Pfam" id="PF01266">
    <property type="entry name" value="DAO"/>
    <property type="match status" value="1"/>
</dbReference>
<gene>
    <name evidence="2" type="ORF">AU210_013351</name>
</gene>
<name>A0A2H3GS14_FUSOX</name>
<reference evidence="2 3" key="1">
    <citation type="journal article" date="2016" name="Environ. Microbiol.">
        <title>Effector profiles distinguish formae speciales of Fusarium oxysporum.</title>
        <authorList>
            <person name="van Dam P."/>
            <person name="Fokkens L."/>
            <person name="Schmidt S.M."/>
            <person name="Linmans J.H."/>
            <person name="Kistler H.C."/>
            <person name="Ma L.J."/>
            <person name="Rep M."/>
        </authorList>
    </citation>
    <scope>NUCLEOTIDE SEQUENCE [LARGE SCALE GENOMIC DNA]</scope>
    <source>
        <strain evidence="2 3">Forc016</strain>
    </source>
</reference>
<dbReference type="PANTHER" id="PTHR13847:SF213">
    <property type="entry name" value="DEPENDENT OXIDOREDUCTASE, PUTATIVE-RELATED"/>
    <property type="match status" value="1"/>
</dbReference>
<dbReference type="PANTHER" id="PTHR13847">
    <property type="entry name" value="SARCOSINE DEHYDROGENASE-RELATED"/>
    <property type="match status" value="1"/>
</dbReference>
<dbReference type="SUPFAM" id="SSF51905">
    <property type="entry name" value="FAD/NAD(P)-binding domain"/>
    <property type="match status" value="1"/>
</dbReference>
<evidence type="ECO:0000313" key="3">
    <source>
        <dbReference type="Proteomes" id="UP000219602"/>
    </source>
</evidence>
<dbReference type="Gene3D" id="3.30.9.10">
    <property type="entry name" value="D-Amino Acid Oxidase, subunit A, domain 2"/>
    <property type="match status" value="1"/>
</dbReference>
<organism evidence="2 3">
    <name type="scientific">Fusarium oxysporum f. sp. radicis-cucumerinum</name>
    <dbReference type="NCBI Taxonomy" id="327505"/>
    <lineage>
        <taxon>Eukaryota</taxon>
        <taxon>Fungi</taxon>
        <taxon>Dikarya</taxon>
        <taxon>Ascomycota</taxon>
        <taxon>Pezizomycotina</taxon>
        <taxon>Sordariomycetes</taxon>
        <taxon>Hypocreomycetidae</taxon>
        <taxon>Hypocreales</taxon>
        <taxon>Nectriaceae</taxon>
        <taxon>Fusarium</taxon>
        <taxon>Fusarium oxysporum species complex</taxon>
    </lineage>
</organism>
<accession>A0A2H3GS14</accession>
<dbReference type="Gene3D" id="3.50.50.60">
    <property type="entry name" value="FAD/NAD(P)-binding domain"/>
    <property type="match status" value="1"/>
</dbReference>
<evidence type="ECO:0000313" key="2">
    <source>
        <dbReference type="EMBL" id="PCD26932.1"/>
    </source>
</evidence>
<sequence>MNDSRKATDRLLAIARSLQHPDSNHGLPEEFMRKLRAALLSDPLLPRPNPSISLWQEPAHPTVSNIQSPTLPRYADIVLIGSGITGCSVTKALLEDDSLDSTSQIVVLEARTLTSGATGRNGGQLVSPVGHLYNTMCKRHGEDTAKEMCRFSFMNIERIMGMLDELDPELRDSSEIRHVHKVMVTGDEETWKASKESLNSFREAIPSHQTIHRVTEQDGLAKVWLFNFEGSSLCSIENTDLSFKDFNIKSGYGVIDHPAGAVWPYRLITGIFERLLVQYHDRLSIETNTPATAIKYISSTISDGSSMPDYPYIIETPRGDIRAKQVIHCTNANAAHLLRPLIGRLYPYRGTMSVQKAGPDLENVGSSRSWSYLTKSTLDPVSKRFNGGLYYLQQHATTGDIWVGTDYSNVFDVITSDDTAVPGHSVEALLKFLPSYFVNGWPEYERPELKGVWTGLQGHTSDGLPLVGKLPKSVSGRDGDGEWIAGGYSGYGMDKAWLTGEALARMMTGKGVPEWLPKAFLLTEQRLERDITVEKSVAKWVSIAKTGDW</sequence>
<dbReference type="InterPro" id="IPR006076">
    <property type="entry name" value="FAD-dep_OxRdtase"/>
</dbReference>
<dbReference type="InterPro" id="IPR036188">
    <property type="entry name" value="FAD/NAD-bd_sf"/>
</dbReference>
<dbReference type="STRING" id="327505.A0A2H3GS14"/>